<dbReference type="InterPro" id="IPR001466">
    <property type="entry name" value="Beta-lactam-related"/>
</dbReference>
<dbReference type="SUPFAM" id="SSF56601">
    <property type="entry name" value="beta-lactamase/transpeptidase-like"/>
    <property type="match status" value="1"/>
</dbReference>
<organism evidence="3 4">
    <name type="scientific">Streptosporangium lutulentum</name>
    <dbReference type="NCBI Taxonomy" id="1461250"/>
    <lineage>
        <taxon>Bacteria</taxon>
        <taxon>Bacillati</taxon>
        <taxon>Actinomycetota</taxon>
        <taxon>Actinomycetes</taxon>
        <taxon>Streptosporangiales</taxon>
        <taxon>Streptosporangiaceae</taxon>
        <taxon>Streptosporangium</taxon>
    </lineage>
</organism>
<feature type="transmembrane region" description="Helical" evidence="1">
    <location>
        <begin position="492"/>
        <end position="514"/>
    </location>
</feature>
<dbReference type="Gene3D" id="3.40.710.10">
    <property type="entry name" value="DD-peptidase/beta-lactamase superfamily"/>
    <property type="match status" value="1"/>
</dbReference>
<keyword evidence="1" id="KW-0472">Membrane</keyword>
<evidence type="ECO:0000256" key="1">
    <source>
        <dbReference type="SAM" id="Phobius"/>
    </source>
</evidence>
<protein>
    <submittedName>
        <fullName evidence="3">CubicO group peptidase (Beta-lactamase class C family)</fullName>
    </submittedName>
</protein>
<reference evidence="3 4" key="1">
    <citation type="submission" date="2023-07" db="EMBL/GenBank/DDBJ databases">
        <title>Sequencing the genomes of 1000 actinobacteria strains.</title>
        <authorList>
            <person name="Klenk H.-P."/>
        </authorList>
    </citation>
    <scope>NUCLEOTIDE SEQUENCE [LARGE SCALE GENOMIC DNA]</scope>
    <source>
        <strain evidence="3 4">DSM 46740</strain>
    </source>
</reference>
<evidence type="ECO:0000313" key="3">
    <source>
        <dbReference type="EMBL" id="MDP9848086.1"/>
    </source>
</evidence>
<feature type="transmembrane region" description="Helical" evidence="1">
    <location>
        <begin position="572"/>
        <end position="596"/>
    </location>
</feature>
<dbReference type="EMBL" id="JAUSQU010000001">
    <property type="protein sequence ID" value="MDP9848086.1"/>
    <property type="molecule type" value="Genomic_DNA"/>
</dbReference>
<feature type="transmembrane region" description="Helical" evidence="1">
    <location>
        <begin position="608"/>
        <end position="632"/>
    </location>
</feature>
<dbReference type="InterPro" id="IPR012338">
    <property type="entry name" value="Beta-lactam/transpept-like"/>
</dbReference>
<sequence>MKVNVTKLLATVLTAGVVFGPQTPAGAESAPRLRDVGGLVDQIVPAQLAKDRIPGAAVVVVAGGRTVFAKGYGLADVTTKTPVDVDRTGFFTGSMSKLFTATAALQLVRQGKLDLHADVNRYLTTFKIKDTYPGRPVTLDHLLTYTAGFDDDVLGLAEADPGDVTSLGRSLADRQPSRIHPPGVKVAYNNYGVALAGYLVEIASGQSFAQYVDQKILKPLGMSSTTMAVPHPAATDATLARGYRPGGDGYTAEKGQYGPWAPSGTGPVTTVADMGRFMLAQLRNDPLLGPDVARVMQGQHYTQDSRMPGMGYVFEQRPRDGRQLVYKDGDVPGFHSVMALLPGEDIGIYVAYNGDGTNLVASSDGVRLVNRIVDRYLPAAPARPQGVKGDVSRFAGTYRSARVSHNSLMKVASLFSAPTVEAGADGTLTTTGLSPDPAKETQHWIQIQPGLFQERGGQDRIAFDGKGTMTTSANPAEALERLAWYDSPMPHIGVLGFGALVFVLALLGFPIVALLRTLRRRPRHPAGARVARSLAWITGLLVTVSLIGIALVTSDPNALMETTALNSPRLAVVPVIVTVALGFAVPVLPAAVAAWWKGWWGLLGRLSYTLIALTGVAFFKVVMIYNLVILPFPAN</sequence>
<dbReference type="InterPro" id="IPR050491">
    <property type="entry name" value="AmpC-like"/>
</dbReference>
<dbReference type="PANTHER" id="PTHR46825:SF9">
    <property type="entry name" value="BETA-LACTAMASE-RELATED DOMAIN-CONTAINING PROTEIN"/>
    <property type="match status" value="1"/>
</dbReference>
<feature type="transmembrane region" description="Helical" evidence="1">
    <location>
        <begin position="534"/>
        <end position="552"/>
    </location>
</feature>
<proteinExistence type="predicted"/>
<feature type="domain" description="Beta-lactamase-related" evidence="2">
    <location>
        <begin position="40"/>
        <end position="361"/>
    </location>
</feature>
<dbReference type="Proteomes" id="UP001225356">
    <property type="component" value="Unassembled WGS sequence"/>
</dbReference>
<name>A0ABT9QMW9_9ACTN</name>
<keyword evidence="1" id="KW-1133">Transmembrane helix</keyword>
<keyword evidence="4" id="KW-1185">Reference proteome</keyword>
<gene>
    <name evidence="3" type="ORF">J2853_007297</name>
</gene>
<dbReference type="PANTHER" id="PTHR46825">
    <property type="entry name" value="D-ALANYL-D-ALANINE-CARBOXYPEPTIDASE/ENDOPEPTIDASE AMPH"/>
    <property type="match status" value="1"/>
</dbReference>
<dbReference type="Pfam" id="PF00144">
    <property type="entry name" value="Beta-lactamase"/>
    <property type="match status" value="1"/>
</dbReference>
<keyword evidence="1" id="KW-0812">Transmembrane</keyword>
<evidence type="ECO:0000313" key="4">
    <source>
        <dbReference type="Proteomes" id="UP001225356"/>
    </source>
</evidence>
<comment type="caution">
    <text evidence="3">The sequence shown here is derived from an EMBL/GenBank/DDBJ whole genome shotgun (WGS) entry which is preliminary data.</text>
</comment>
<evidence type="ECO:0000259" key="2">
    <source>
        <dbReference type="Pfam" id="PF00144"/>
    </source>
</evidence>
<accession>A0ABT9QMW9</accession>
<dbReference type="RefSeq" id="WP_307565142.1">
    <property type="nucleotide sequence ID" value="NZ_JAUSQU010000001.1"/>
</dbReference>